<dbReference type="EMBL" id="CP073720">
    <property type="protein sequence ID" value="UWP85693.1"/>
    <property type="molecule type" value="Genomic_DNA"/>
</dbReference>
<name>A0ABY5WAH0_9ACTN</name>
<reference evidence="2" key="1">
    <citation type="submission" date="2021-04" db="EMBL/GenBank/DDBJ databases">
        <authorList>
            <person name="Hartkoorn R.C."/>
            <person name="Beaudoing E."/>
            <person name="Hot D."/>
        </authorList>
    </citation>
    <scope>NUCLEOTIDE SEQUENCE</scope>
    <source>
        <strain evidence="2">NRRL B-16292</strain>
    </source>
</reference>
<sequence>MPILGWRMHFTRRQIQMPRSARPLMASLRPADVPAWLEKEGIDDGMPCLIGPDGTYDVELNRYFLERPAPENTHAAVAYDLANFLTFLWSHREPLGTRGWRDAAPEDRAAYQRWRRSDEHGPGVKGSTWRGKSPRSTGSTGGRSDAASSSTTRSCSVRRGDGSVIRAAIEGAPGGGAARRSS</sequence>
<evidence type="ECO:0000313" key="3">
    <source>
        <dbReference type="Proteomes" id="UP001059617"/>
    </source>
</evidence>
<feature type="compositionally biased region" description="Gly residues" evidence="1">
    <location>
        <begin position="172"/>
        <end position="182"/>
    </location>
</feature>
<feature type="compositionally biased region" description="Basic and acidic residues" evidence="1">
    <location>
        <begin position="111"/>
        <end position="122"/>
    </location>
</feature>
<keyword evidence="3" id="KW-1185">Reference proteome</keyword>
<evidence type="ECO:0000256" key="1">
    <source>
        <dbReference type="SAM" id="MobiDB-lite"/>
    </source>
</evidence>
<dbReference type="RefSeq" id="WP_259863879.1">
    <property type="nucleotide sequence ID" value="NZ_BAAAST010000233.1"/>
</dbReference>
<gene>
    <name evidence="2" type="ORF">Dfulv_16200</name>
</gene>
<reference evidence="2" key="2">
    <citation type="submission" date="2022-09" db="EMBL/GenBank/DDBJ databases">
        <title>Biosynthetic gene clusters of Dactylosporangioum fulvum.</title>
        <authorList>
            <person name="Caradec T."/>
        </authorList>
    </citation>
    <scope>NUCLEOTIDE SEQUENCE</scope>
    <source>
        <strain evidence="2">NRRL B-16292</strain>
    </source>
</reference>
<proteinExistence type="predicted"/>
<feature type="region of interest" description="Disordered" evidence="1">
    <location>
        <begin position="111"/>
        <end position="182"/>
    </location>
</feature>
<protein>
    <recommendedName>
        <fullName evidence="4">Knr4/Smi1-like domain-containing protein</fullName>
    </recommendedName>
</protein>
<organism evidence="2 3">
    <name type="scientific">Dactylosporangium fulvum</name>
    <dbReference type="NCBI Taxonomy" id="53359"/>
    <lineage>
        <taxon>Bacteria</taxon>
        <taxon>Bacillati</taxon>
        <taxon>Actinomycetota</taxon>
        <taxon>Actinomycetes</taxon>
        <taxon>Micromonosporales</taxon>
        <taxon>Micromonosporaceae</taxon>
        <taxon>Dactylosporangium</taxon>
    </lineage>
</organism>
<feature type="compositionally biased region" description="Low complexity" evidence="1">
    <location>
        <begin position="130"/>
        <end position="157"/>
    </location>
</feature>
<accession>A0ABY5WAH0</accession>
<evidence type="ECO:0000313" key="2">
    <source>
        <dbReference type="EMBL" id="UWP85693.1"/>
    </source>
</evidence>
<evidence type="ECO:0008006" key="4">
    <source>
        <dbReference type="Google" id="ProtNLM"/>
    </source>
</evidence>
<dbReference type="Proteomes" id="UP001059617">
    <property type="component" value="Chromosome"/>
</dbReference>